<gene>
    <name evidence="2" type="ordered locus">Halha_0068</name>
</gene>
<protein>
    <submittedName>
        <fullName evidence="2">NurA domain-containing protein</fullName>
    </submittedName>
</protein>
<dbReference type="eggNOG" id="COG1630">
    <property type="taxonomic scope" value="Bacteria"/>
</dbReference>
<name>L0K6U3_HALHC</name>
<evidence type="ECO:0000259" key="1">
    <source>
        <dbReference type="SMART" id="SM00933"/>
    </source>
</evidence>
<feature type="domain" description="NurA" evidence="1">
    <location>
        <begin position="63"/>
        <end position="302"/>
    </location>
</feature>
<dbReference type="Proteomes" id="UP000010880">
    <property type="component" value="Chromosome"/>
</dbReference>
<dbReference type="InterPro" id="IPR018977">
    <property type="entry name" value="NurA_domain"/>
</dbReference>
<dbReference type="HOGENOM" id="CLU_836257_0_0_9"/>
<reference evidence="3" key="1">
    <citation type="submission" date="2012-02" db="EMBL/GenBank/DDBJ databases">
        <title>The complete genome of Halobacteroides halobius DSM 5150.</title>
        <authorList>
            <person name="Lucas S."/>
            <person name="Copeland A."/>
            <person name="Lapidus A."/>
            <person name="Glavina del Rio T."/>
            <person name="Dalin E."/>
            <person name="Tice H."/>
            <person name="Bruce D."/>
            <person name="Goodwin L."/>
            <person name="Pitluck S."/>
            <person name="Peters L."/>
            <person name="Mikhailova N."/>
            <person name="Gu W."/>
            <person name="Kyrpides N."/>
            <person name="Mavromatis K."/>
            <person name="Ivanova N."/>
            <person name="Brettin T."/>
            <person name="Detter J.C."/>
            <person name="Han C."/>
            <person name="Larimer F."/>
            <person name="Land M."/>
            <person name="Hauser L."/>
            <person name="Markowitz V."/>
            <person name="Cheng J.-F."/>
            <person name="Hugenholtz P."/>
            <person name="Woyke T."/>
            <person name="Wu D."/>
            <person name="Tindall B."/>
            <person name="Pomrenke H."/>
            <person name="Brambilla E."/>
            <person name="Klenk H.-P."/>
            <person name="Eisen J.A."/>
        </authorList>
    </citation>
    <scope>NUCLEOTIDE SEQUENCE [LARGE SCALE GENOMIC DNA]</scope>
    <source>
        <strain evidence="3">ATCC 35273 / DSM 5150 / MD-1</strain>
    </source>
</reference>
<dbReference type="Pfam" id="PF09376">
    <property type="entry name" value="NurA"/>
    <property type="match status" value="1"/>
</dbReference>
<dbReference type="AlphaFoldDB" id="L0K6U3"/>
<dbReference type="STRING" id="748449.Halha_0068"/>
<evidence type="ECO:0000313" key="3">
    <source>
        <dbReference type="Proteomes" id="UP000010880"/>
    </source>
</evidence>
<keyword evidence="3" id="KW-1185">Reference proteome</keyword>
<accession>L0K6U3</accession>
<dbReference type="RefSeq" id="WP_015325817.1">
    <property type="nucleotide sequence ID" value="NC_019978.1"/>
</dbReference>
<dbReference type="SMART" id="SM00933">
    <property type="entry name" value="NurA"/>
    <property type="match status" value="1"/>
</dbReference>
<organism evidence="2 3">
    <name type="scientific">Halobacteroides halobius (strain ATCC 35273 / DSM 5150 / MD-1)</name>
    <dbReference type="NCBI Taxonomy" id="748449"/>
    <lineage>
        <taxon>Bacteria</taxon>
        <taxon>Bacillati</taxon>
        <taxon>Bacillota</taxon>
        <taxon>Clostridia</taxon>
        <taxon>Halanaerobiales</taxon>
        <taxon>Halobacteroidaceae</taxon>
        <taxon>Halobacteroides</taxon>
    </lineage>
</organism>
<dbReference type="EMBL" id="CP003359">
    <property type="protein sequence ID" value="AGB40089.1"/>
    <property type="molecule type" value="Genomic_DNA"/>
</dbReference>
<dbReference type="KEGG" id="hhl:Halha_0068"/>
<dbReference type="OrthoDB" id="2986419at2"/>
<sequence>MRELSSGLKSSLEKFNDKLQQKYQNKSNLTDQQLKKLIIQHLGDFKLIEELAGKELKEWTKNGPIVGVDGSVNTTGKVYPHYLTLLQALAKSTTEKEVIRHEIFSPLSEKDKEKIFRKLSKEGLDNAQEAAGKIKTSLLAALEVKVAYESIKQCNPQLIMMDGSLIRYYYQAEELWKELVDLALAEDVLLVGVIEEIATHQISKKLKEQLPVQMKEMYDRELLFGLLKKGEMLQFKPGIDFKPGLETVFLRSSSGPGVIGVDILKQQANKLEFINQVIYSLTPKEGRGIPIWLDMVDEEVRITNKMMELLLNNYLDPALKERLFHSKRKDRIY</sequence>
<proteinExistence type="predicted"/>
<evidence type="ECO:0000313" key="2">
    <source>
        <dbReference type="EMBL" id="AGB40089.1"/>
    </source>
</evidence>